<keyword evidence="1" id="KW-0620">Polyamine biosynthesis</keyword>
<sequence length="337" mass="37472">MDTLIPCQFRPAGSISIQNTLTPLSIGPQNLQLHGKTKYDLTRFALRAAKIQQPNLSNGHKNPPAENDDDGILADDVKMLAKFKSRHNYIRVLEVSRRADHPLAGSRLLLLDNPGNIHSISFLFKCLTSTYFDVFATLPPILPPGPIAILGFGAGSAARLILHLYPETEIHGYELDPSVIAVAREFFGLTKLEKQNQDRLFIYVDDALNADYEGGFAGILVDLFSRGSVIPELQDSRTWKKLRKRLRKGGRMMVNCGGSCVESEDPKRDGESVKEETLRAMSRVFADQAFVLNLDHSKEDSAVALTGPLPDLEAWKKALPASLRCYVDMWTPSKLDR</sequence>
<name>A0A8K0ITV7_COCNU</name>
<comment type="caution">
    <text evidence="2">The sequence shown here is derived from an EMBL/GenBank/DDBJ whole genome shotgun (WGS) entry which is preliminary data.</text>
</comment>
<evidence type="ECO:0000313" key="3">
    <source>
        <dbReference type="Proteomes" id="UP000797356"/>
    </source>
</evidence>
<dbReference type="Proteomes" id="UP000797356">
    <property type="component" value="Chromosome 13"/>
</dbReference>
<dbReference type="GO" id="GO:0010487">
    <property type="term" value="F:thermospermine synthase activity"/>
    <property type="evidence" value="ECO:0007669"/>
    <property type="project" value="TreeGrafter"/>
</dbReference>
<proteinExistence type="predicted"/>
<dbReference type="GO" id="GO:0006596">
    <property type="term" value="P:polyamine biosynthetic process"/>
    <property type="evidence" value="ECO:0007669"/>
    <property type="project" value="UniProtKB-KW"/>
</dbReference>
<dbReference type="PANTHER" id="PTHR43317:SF1">
    <property type="entry name" value="THERMOSPERMINE SYNTHASE ACAULIS5"/>
    <property type="match status" value="1"/>
</dbReference>
<dbReference type="AlphaFoldDB" id="A0A8K0ITV7"/>
<dbReference type="EMBL" id="CM017884">
    <property type="protein sequence ID" value="KAG1366264.1"/>
    <property type="molecule type" value="Genomic_DNA"/>
</dbReference>
<dbReference type="GO" id="GO:0008168">
    <property type="term" value="F:methyltransferase activity"/>
    <property type="evidence" value="ECO:0007669"/>
    <property type="project" value="UniProtKB-KW"/>
</dbReference>
<evidence type="ECO:0000313" key="2">
    <source>
        <dbReference type="EMBL" id="KAG1366264.1"/>
    </source>
</evidence>
<dbReference type="FunFam" id="3.40.50.150:FF:000299">
    <property type="entry name" value="S-adenosyl-L-methionine-dependent methyltransferases superfamily protein"/>
    <property type="match status" value="1"/>
</dbReference>
<organism evidence="2 3">
    <name type="scientific">Cocos nucifera</name>
    <name type="common">Coconut palm</name>
    <dbReference type="NCBI Taxonomy" id="13894"/>
    <lineage>
        <taxon>Eukaryota</taxon>
        <taxon>Viridiplantae</taxon>
        <taxon>Streptophyta</taxon>
        <taxon>Embryophyta</taxon>
        <taxon>Tracheophyta</taxon>
        <taxon>Spermatophyta</taxon>
        <taxon>Magnoliopsida</taxon>
        <taxon>Liliopsida</taxon>
        <taxon>Arecaceae</taxon>
        <taxon>Arecoideae</taxon>
        <taxon>Cocoseae</taxon>
        <taxon>Attaleinae</taxon>
        <taxon>Cocos</taxon>
    </lineage>
</organism>
<keyword evidence="2" id="KW-0808">Transferase</keyword>
<keyword evidence="3" id="KW-1185">Reference proteome</keyword>
<gene>
    <name evidence="2" type="ORF">COCNU_13G000540</name>
</gene>
<reference evidence="2" key="2">
    <citation type="submission" date="2019-07" db="EMBL/GenBank/DDBJ databases">
        <authorList>
            <person name="Yang Y."/>
            <person name="Bocs S."/>
            <person name="Baudouin L."/>
        </authorList>
    </citation>
    <scope>NUCLEOTIDE SEQUENCE</scope>
    <source>
        <tissue evidence="2">Spear leaf of Hainan Tall coconut</tissue>
    </source>
</reference>
<keyword evidence="2" id="KW-0489">Methyltransferase</keyword>
<evidence type="ECO:0000256" key="1">
    <source>
        <dbReference type="ARBA" id="ARBA00023115"/>
    </source>
</evidence>
<dbReference type="SUPFAM" id="SSF53335">
    <property type="entry name" value="S-adenosyl-L-methionine-dependent methyltransferases"/>
    <property type="match status" value="1"/>
</dbReference>
<dbReference type="InterPro" id="IPR029063">
    <property type="entry name" value="SAM-dependent_MTases_sf"/>
</dbReference>
<dbReference type="PANTHER" id="PTHR43317">
    <property type="entry name" value="THERMOSPERMINE SYNTHASE ACAULIS5"/>
    <property type="match status" value="1"/>
</dbReference>
<dbReference type="CDD" id="cd02440">
    <property type="entry name" value="AdoMet_MTases"/>
    <property type="match status" value="1"/>
</dbReference>
<accession>A0A8K0ITV7</accession>
<dbReference type="GO" id="GO:0032259">
    <property type="term" value="P:methylation"/>
    <property type="evidence" value="ECO:0007669"/>
    <property type="project" value="UniProtKB-KW"/>
</dbReference>
<dbReference type="Gene3D" id="3.40.50.150">
    <property type="entry name" value="Vaccinia Virus protein VP39"/>
    <property type="match status" value="1"/>
</dbReference>
<protein>
    <submittedName>
        <fullName evidence="2">S-adenosyl-L-methionine-dependent methyltransferase</fullName>
    </submittedName>
</protein>
<dbReference type="OrthoDB" id="2016285at2759"/>
<reference evidence="2" key="1">
    <citation type="journal article" date="2017" name="Gigascience">
        <title>The genome draft of coconut (Cocos nucifera).</title>
        <authorList>
            <person name="Xiao Y."/>
            <person name="Xu P."/>
            <person name="Fan H."/>
            <person name="Baudouin L."/>
            <person name="Xia W."/>
            <person name="Bocs S."/>
            <person name="Xu J."/>
            <person name="Li Q."/>
            <person name="Guo A."/>
            <person name="Zhou L."/>
            <person name="Li J."/>
            <person name="Wu Y."/>
            <person name="Ma Z."/>
            <person name="Armero A."/>
            <person name="Issali A.E."/>
            <person name="Liu N."/>
            <person name="Peng M."/>
            <person name="Yang Y."/>
        </authorList>
    </citation>
    <scope>NUCLEOTIDE SEQUENCE</scope>
    <source>
        <tissue evidence="2">Spear leaf of Hainan Tall coconut</tissue>
    </source>
</reference>